<dbReference type="InterPro" id="IPR016064">
    <property type="entry name" value="NAD/diacylglycerol_kinase_sf"/>
</dbReference>
<dbReference type="Proteomes" id="UP000280197">
    <property type="component" value="Chromosome"/>
</dbReference>
<organism evidence="3 4">
    <name type="scientific">Streptomyces aquilus</name>
    <dbReference type="NCBI Taxonomy" id="2548456"/>
    <lineage>
        <taxon>Bacteria</taxon>
        <taxon>Bacillati</taxon>
        <taxon>Actinomycetota</taxon>
        <taxon>Actinomycetes</taxon>
        <taxon>Kitasatosporales</taxon>
        <taxon>Streptomycetaceae</taxon>
        <taxon>Streptomyces</taxon>
    </lineage>
</organism>
<evidence type="ECO:0000259" key="2">
    <source>
        <dbReference type="PROSITE" id="PS50146"/>
    </source>
</evidence>
<dbReference type="SUPFAM" id="SSF111331">
    <property type="entry name" value="NAD kinase/diacylglycerol kinase-like"/>
    <property type="match status" value="1"/>
</dbReference>
<gene>
    <name evidence="3" type="ORF">EJC51_04335</name>
</gene>
<keyword evidence="3" id="KW-0418">Kinase</keyword>
<sequence length="456" mass="47265">MNTASSTTRTEPNGFDRRARALARLALLCLAGAVAAVAAGASQFLILLAGLGGLGLAGAGLWWALAHRGPARLCGALLAVSAPVGVLVLYAVSGLWLVAVAALGAWTAALACARSALRRRRRPHGMRSRSVRRPVRPVLIMNPRSGGGKVGRHALVERAEALGARVILLDLDARPDPAAIARQAVAEGADLLGVAGGDGTQALVAQVAAAHDVPFMVLSAGTRNHFAMDLGLDRTDPATGLDALTDGVELRVDLGDVAGLPFVNTVSFGAYAEIVQSPDYRDAKAVTALDQLPDLLAGDAATKLQARADGDPLPVPQALLVSNNPYVLADPLGAGRRARLDTGRLGVVAIRIEGAAQAAELAFRGERASGITSLTARQVTVESDADQIAVAVDGEALTLPPPVVVTIRPGALRVRVPRHRPGAPYTAPSVDWRHIVRLALDRPSPTTSTPQEHNDA</sequence>
<evidence type="ECO:0000256" key="1">
    <source>
        <dbReference type="SAM" id="Phobius"/>
    </source>
</evidence>
<evidence type="ECO:0000313" key="3">
    <source>
        <dbReference type="EMBL" id="AZP15391.1"/>
    </source>
</evidence>
<dbReference type="EMBL" id="CP034463">
    <property type="protein sequence ID" value="AZP15391.1"/>
    <property type="molecule type" value="Genomic_DNA"/>
</dbReference>
<accession>A0A3Q9BT15</accession>
<feature type="transmembrane region" description="Helical" evidence="1">
    <location>
        <begin position="98"/>
        <end position="117"/>
    </location>
</feature>
<dbReference type="KEGG" id="saqu:EJC51_04335"/>
<keyword evidence="3" id="KW-0808">Transferase</keyword>
<dbReference type="Gene3D" id="3.40.50.10330">
    <property type="entry name" value="Probable inorganic polyphosphate/atp-NAD kinase, domain 1"/>
    <property type="match status" value="1"/>
</dbReference>
<dbReference type="InterPro" id="IPR017438">
    <property type="entry name" value="ATP-NAD_kinase_N"/>
</dbReference>
<dbReference type="RefSeq" id="WP_126269770.1">
    <property type="nucleotide sequence ID" value="NZ_CP034463.1"/>
</dbReference>
<dbReference type="GO" id="GO:0016301">
    <property type="term" value="F:kinase activity"/>
    <property type="evidence" value="ECO:0007669"/>
    <property type="project" value="UniProtKB-KW"/>
</dbReference>
<feature type="transmembrane region" description="Helical" evidence="1">
    <location>
        <begin position="21"/>
        <end position="39"/>
    </location>
</feature>
<dbReference type="PROSITE" id="PS50146">
    <property type="entry name" value="DAGK"/>
    <property type="match status" value="1"/>
</dbReference>
<dbReference type="InterPro" id="IPR001206">
    <property type="entry name" value="Diacylglycerol_kinase_cat_dom"/>
</dbReference>
<reference evidence="3 4" key="1">
    <citation type="submission" date="2018-12" db="EMBL/GenBank/DDBJ databases">
        <authorList>
            <person name="Li K."/>
        </authorList>
    </citation>
    <scope>NUCLEOTIDE SEQUENCE [LARGE SCALE GENOMIC DNA]</scope>
    <source>
        <strain evidence="4">CR22</strain>
    </source>
</reference>
<dbReference type="Pfam" id="PF00781">
    <property type="entry name" value="DAGK_cat"/>
    <property type="match status" value="1"/>
</dbReference>
<evidence type="ECO:0000313" key="4">
    <source>
        <dbReference type="Proteomes" id="UP000280197"/>
    </source>
</evidence>
<feature type="transmembrane region" description="Helical" evidence="1">
    <location>
        <begin position="45"/>
        <end position="66"/>
    </location>
</feature>
<keyword evidence="1" id="KW-1133">Transmembrane helix</keyword>
<proteinExistence type="predicted"/>
<name>A0A3Q9BT15_9ACTN</name>
<keyword evidence="1" id="KW-0472">Membrane</keyword>
<dbReference type="AlphaFoldDB" id="A0A3Q9BT15"/>
<dbReference type="SMART" id="SM00046">
    <property type="entry name" value="DAGKc"/>
    <property type="match status" value="1"/>
</dbReference>
<keyword evidence="1" id="KW-0812">Transmembrane</keyword>
<keyword evidence="4" id="KW-1185">Reference proteome</keyword>
<dbReference type="Gene3D" id="2.60.200.40">
    <property type="match status" value="1"/>
</dbReference>
<feature type="domain" description="DAGKc" evidence="2">
    <location>
        <begin position="132"/>
        <end position="261"/>
    </location>
</feature>
<protein>
    <submittedName>
        <fullName evidence="3">Diacylglycerol kinase</fullName>
    </submittedName>
</protein>
<feature type="transmembrane region" description="Helical" evidence="1">
    <location>
        <begin position="73"/>
        <end position="92"/>
    </location>
</feature>